<evidence type="ECO:0000256" key="7">
    <source>
        <dbReference type="ARBA" id="ARBA00032166"/>
    </source>
</evidence>
<evidence type="ECO:0000259" key="10">
    <source>
        <dbReference type="PROSITE" id="PS51675"/>
    </source>
</evidence>
<dbReference type="EMBL" id="VXIS01000150">
    <property type="protein sequence ID" value="KAA8900732.1"/>
    <property type="molecule type" value="Genomic_DNA"/>
</dbReference>
<protein>
    <recommendedName>
        <fullName evidence="2">tRNA (guanine(9)-N1)-methyltransferase</fullName>
        <ecNumber evidence="1">2.1.1.221</ecNumber>
    </recommendedName>
    <alternativeName>
        <fullName evidence="7">tRNA methyltransferase 10</fullName>
    </alternativeName>
    <alternativeName>
        <fullName evidence="6">tRNA(m1G9)-methyltransferase</fullName>
    </alternativeName>
</protein>
<proteinExistence type="predicted"/>
<keyword evidence="3 11" id="KW-0489">Methyltransferase</keyword>
<dbReference type="Gene3D" id="3.40.1280.30">
    <property type="match status" value="1"/>
</dbReference>
<evidence type="ECO:0000256" key="1">
    <source>
        <dbReference type="ARBA" id="ARBA00012797"/>
    </source>
</evidence>
<evidence type="ECO:0000313" key="12">
    <source>
        <dbReference type="Proteomes" id="UP000326924"/>
    </source>
</evidence>
<comment type="caution">
    <text evidence="11">The sequence shown here is derived from an EMBL/GenBank/DDBJ whole genome shotgun (WGS) entry which is preliminary data.</text>
</comment>
<dbReference type="GO" id="GO:0002939">
    <property type="term" value="P:tRNA N1-guanine methylation"/>
    <property type="evidence" value="ECO:0007669"/>
    <property type="project" value="TreeGrafter"/>
</dbReference>
<reference evidence="11 12" key="1">
    <citation type="submission" date="2019-09" db="EMBL/GenBank/DDBJ databases">
        <title>Draft genome of the ectomycorrhizal ascomycete Sphaerosporella brunnea.</title>
        <authorList>
            <consortium name="DOE Joint Genome Institute"/>
            <person name="Benucci G.M."/>
            <person name="Marozzi G."/>
            <person name="Antonielli L."/>
            <person name="Sanchez S."/>
            <person name="Marco P."/>
            <person name="Wang X."/>
            <person name="Falini L.B."/>
            <person name="Barry K."/>
            <person name="Haridas S."/>
            <person name="Lipzen A."/>
            <person name="Labutti K."/>
            <person name="Grigoriev I.V."/>
            <person name="Murat C."/>
            <person name="Martin F."/>
            <person name="Albertini E."/>
            <person name="Donnini D."/>
            <person name="Bonito G."/>
        </authorList>
    </citation>
    <scope>NUCLEOTIDE SEQUENCE [LARGE SCALE GENOMIC DNA]</scope>
    <source>
        <strain evidence="11 12">Sb_GMNB300</strain>
    </source>
</reference>
<dbReference type="CDD" id="cd18089">
    <property type="entry name" value="SPOUT_Trm10-like"/>
    <property type="match status" value="1"/>
</dbReference>
<dbReference type="GO" id="GO:0000049">
    <property type="term" value="F:tRNA binding"/>
    <property type="evidence" value="ECO:0007669"/>
    <property type="project" value="TreeGrafter"/>
</dbReference>
<evidence type="ECO:0000256" key="4">
    <source>
        <dbReference type="ARBA" id="ARBA00022679"/>
    </source>
</evidence>
<evidence type="ECO:0000256" key="5">
    <source>
        <dbReference type="ARBA" id="ARBA00022691"/>
    </source>
</evidence>
<accession>A0A5J5ES12</accession>
<dbReference type="PANTHER" id="PTHR13563:SF13">
    <property type="entry name" value="TRNA METHYLTRANSFERASE 10 HOMOLOG A"/>
    <property type="match status" value="1"/>
</dbReference>
<name>A0A5J5ES12_9PEZI</name>
<feature type="compositionally biased region" description="Low complexity" evidence="9">
    <location>
        <begin position="55"/>
        <end position="66"/>
    </location>
</feature>
<organism evidence="11 12">
    <name type="scientific">Sphaerosporella brunnea</name>
    <dbReference type="NCBI Taxonomy" id="1250544"/>
    <lineage>
        <taxon>Eukaryota</taxon>
        <taxon>Fungi</taxon>
        <taxon>Dikarya</taxon>
        <taxon>Ascomycota</taxon>
        <taxon>Pezizomycotina</taxon>
        <taxon>Pezizomycetes</taxon>
        <taxon>Pezizales</taxon>
        <taxon>Pyronemataceae</taxon>
        <taxon>Sphaerosporella</taxon>
    </lineage>
</organism>
<dbReference type="PANTHER" id="PTHR13563">
    <property type="entry name" value="TRNA (GUANINE-9-) METHYLTRANSFERASE"/>
    <property type="match status" value="1"/>
</dbReference>
<dbReference type="EC" id="2.1.1.221" evidence="1"/>
<feature type="compositionally biased region" description="Basic and acidic residues" evidence="9">
    <location>
        <begin position="118"/>
        <end position="136"/>
    </location>
</feature>
<dbReference type="GO" id="GO:0005634">
    <property type="term" value="C:nucleus"/>
    <property type="evidence" value="ECO:0007669"/>
    <property type="project" value="TreeGrafter"/>
</dbReference>
<comment type="catalytic activity">
    <reaction evidence="8">
        <text>guanosine(9) in tRNA + S-adenosyl-L-methionine = N(1)-methylguanosine(9) in tRNA + S-adenosyl-L-homocysteine + H(+)</text>
        <dbReference type="Rhea" id="RHEA:43156"/>
        <dbReference type="Rhea" id="RHEA-COMP:10367"/>
        <dbReference type="Rhea" id="RHEA-COMP:10368"/>
        <dbReference type="ChEBI" id="CHEBI:15378"/>
        <dbReference type="ChEBI" id="CHEBI:57856"/>
        <dbReference type="ChEBI" id="CHEBI:59789"/>
        <dbReference type="ChEBI" id="CHEBI:73542"/>
        <dbReference type="ChEBI" id="CHEBI:74269"/>
        <dbReference type="EC" id="2.1.1.221"/>
    </reaction>
</comment>
<dbReference type="InterPro" id="IPR007356">
    <property type="entry name" value="tRNA_m1G_MeTrfase_euk"/>
</dbReference>
<evidence type="ECO:0000313" key="11">
    <source>
        <dbReference type="EMBL" id="KAA8900732.1"/>
    </source>
</evidence>
<sequence>MPYRLLHIIQNLITSTTAAAAAILRHSRPPSRHVRAANRYPFPKNTLIHSHTMASEAEAGESSLAAQNCAPASTSPPVADAAPSDTSTVVATITSTTDEASEPPQLSKNQQKKLRRKQQFEATREAWKAAKKEKEKARKQRKREAAAAENALKRKMSSEDGQEVDSQSEAKRVKTRPVVEDITLLIDCGFDDLMTDKEVVSMGAQLTRCYSANRGSSRQFKMHVSSLNKRLLARYEGVLDNQHKKWKGMTFSSEPYPVTTDEEKARLVYLTADSPNTIPSLDPGKTYIIGGIVDRNRYKNLCFDKAQEQGIAHAKLPIGEYIKMASRQVLTTNQVVEIMLEWLQEKDWQKAFIKVIPRRKMPQLKKNEQGDNVGLEARDQDHEDFDEEMAVNEELENGG</sequence>
<feature type="region of interest" description="Disordered" evidence="9">
    <location>
        <begin position="363"/>
        <end position="399"/>
    </location>
</feature>
<dbReference type="InterPro" id="IPR038459">
    <property type="entry name" value="MT_TRM10-typ_sf"/>
</dbReference>
<evidence type="ECO:0000256" key="2">
    <source>
        <dbReference type="ARBA" id="ARBA00020451"/>
    </source>
</evidence>
<dbReference type="AlphaFoldDB" id="A0A5J5ES12"/>
<evidence type="ECO:0000256" key="6">
    <source>
        <dbReference type="ARBA" id="ARBA00031792"/>
    </source>
</evidence>
<keyword evidence="12" id="KW-1185">Reference proteome</keyword>
<dbReference type="FunFam" id="3.40.1280.30:FF:000001">
    <property type="entry name" value="tRNA methyltransferase 10 homolog A"/>
    <property type="match status" value="1"/>
</dbReference>
<dbReference type="OrthoDB" id="278300at2759"/>
<dbReference type="FunCoup" id="A0A5J5ES12">
    <property type="interactions" value="824"/>
</dbReference>
<evidence type="ECO:0000256" key="3">
    <source>
        <dbReference type="ARBA" id="ARBA00022603"/>
    </source>
</evidence>
<gene>
    <name evidence="11" type="ORF">FN846DRAFT_958084</name>
</gene>
<keyword evidence="5" id="KW-0949">S-adenosyl-L-methionine</keyword>
<feature type="region of interest" description="Disordered" evidence="9">
    <location>
        <begin position="55"/>
        <end position="173"/>
    </location>
</feature>
<dbReference type="InterPro" id="IPR028564">
    <property type="entry name" value="MT_TRM10-typ"/>
</dbReference>
<feature type="domain" description="SAM-dependent MTase TRM10-type" evidence="10">
    <location>
        <begin position="169"/>
        <end position="363"/>
    </location>
</feature>
<keyword evidence="4 11" id="KW-0808">Transferase</keyword>
<dbReference type="Proteomes" id="UP000326924">
    <property type="component" value="Unassembled WGS sequence"/>
</dbReference>
<evidence type="ECO:0000256" key="9">
    <source>
        <dbReference type="SAM" id="MobiDB-lite"/>
    </source>
</evidence>
<dbReference type="InParanoid" id="A0A5J5ES12"/>
<evidence type="ECO:0000256" key="8">
    <source>
        <dbReference type="ARBA" id="ARBA00048434"/>
    </source>
</evidence>
<feature type="compositionally biased region" description="Low complexity" evidence="9">
    <location>
        <begin position="84"/>
        <end position="98"/>
    </location>
</feature>
<feature type="compositionally biased region" description="Acidic residues" evidence="9">
    <location>
        <begin position="382"/>
        <end position="399"/>
    </location>
</feature>
<dbReference type="GO" id="GO:0052905">
    <property type="term" value="F:tRNA (guanosine(9)-N1)-methyltransferase activity"/>
    <property type="evidence" value="ECO:0007669"/>
    <property type="project" value="UniProtKB-EC"/>
</dbReference>
<dbReference type="PROSITE" id="PS51675">
    <property type="entry name" value="SAM_MT_TRM10"/>
    <property type="match status" value="1"/>
</dbReference>